<organism evidence="1">
    <name type="scientific">viral metagenome</name>
    <dbReference type="NCBI Taxonomy" id="1070528"/>
    <lineage>
        <taxon>unclassified sequences</taxon>
        <taxon>metagenomes</taxon>
        <taxon>organismal metagenomes</taxon>
    </lineage>
</organism>
<accession>A0A6C0CGY0</accession>
<dbReference type="AlphaFoldDB" id="A0A6C0CGY0"/>
<name>A0A6C0CGY0_9ZZZZ</name>
<protein>
    <submittedName>
        <fullName evidence="1">Uncharacterized protein</fullName>
    </submittedName>
</protein>
<reference evidence="1" key="1">
    <citation type="journal article" date="2020" name="Nature">
        <title>Giant virus diversity and host interactions through global metagenomics.</title>
        <authorList>
            <person name="Schulz F."/>
            <person name="Roux S."/>
            <person name="Paez-Espino D."/>
            <person name="Jungbluth S."/>
            <person name="Walsh D.A."/>
            <person name="Denef V.J."/>
            <person name="McMahon K.D."/>
            <person name="Konstantinidis K.T."/>
            <person name="Eloe-Fadrosh E.A."/>
            <person name="Kyrpides N.C."/>
            <person name="Woyke T."/>
        </authorList>
    </citation>
    <scope>NUCLEOTIDE SEQUENCE</scope>
    <source>
        <strain evidence="1">GVMAG-M-3300020727-4</strain>
    </source>
</reference>
<sequence>MYDYSTLHEIIALQYAKKESNDNNGWGWGSFMDQSLMLGKGYVSPSNYLNNINNIINKGNQEEQGNPLYLHNN</sequence>
<evidence type="ECO:0000313" key="1">
    <source>
        <dbReference type="EMBL" id="QHT03100.1"/>
    </source>
</evidence>
<dbReference type="EMBL" id="MN739405">
    <property type="protein sequence ID" value="QHT03100.1"/>
    <property type="molecule type" value="Genomic_DNA"/>
</dbReference>
<proteinExistence type="predicted"/>